<dbReference type="InterPro" id="IPR000504">
    <property type="entry name" value="RRM_dom"/>
</dbReference>
<keyword evidence="6" id="KW-1185">Reference proteome</keyword>
<dbReference type="Gene3D" id="3.30.70.330">
    <property type="match status" value="1"/>
</dbReference>
<feature type="compositionally biased region" description="Gly residues" evidence="3">
    <location>
        <begin position="38"/>
        <end position="49"/>
    </location>
</feature>
<feature type="compositionally biased region" description="Basic and acidic residues" evidence="3">
    <location>
        <begin position="210"/>
        <end position="234"/>
    </location>
</feature>
<feature type="compositionally biased region" description="Basic and acidic residues" evidence="3">
    <location>
        <begin position="412"/>
        <end position="423"/>
    </location>
</feature>
<proteinExistence type="predicted"/>
<feature type="compositionally biased region" description="Basic and acidic residues" evidence="3">
    <location>
        <begin position="242"/>
        <end position="264"/>
    </location>
</feature>
<organism evidence="5 6">
    <name type="scientific">Epicoccum nigrum</name>
    <name type="common">Soil fungus</name>
    <name type="synonym">Epicoccum purpurascens</name>
    <dbReference type="NCBI Taxonomy" id="105696"/>
    <lineage>
        <taxon>Eukaryota</taxon>
        <taxon>Fungi</taxon>
        <taxon>Dikarya</taxon>
        <taxon>Ascomycota</taxon>
        <taxon>Pezizomycotina</taxon>
        <taxon>Dothideomycetes</taxon>
        <taxon>Pleosporomycetidae</taxon>
        <taxon>Pleosporales</taxon>
        <taxon>Pleosporineae</taxon>
        <taxon>Didymellaceae</taxon>
        <taxon>Epicoccum</taxon>
    </lineage>
</organism>
<gene>
    <name evidence="5" type="ORF">B5807_10564</name>
</gene>
<dbReference type="GO" id="GO:0003723">
    <property type="term" value="F:RNA binding"/>
    <property type="evidence" value="ECO:0007669"/>
    <property type="project" value="UniProtKB-UniRule"/>
</dbReference>
<dbReference type="InterPro" id="IPR012677">
    <property type="entry name" value="Nucleotide-bd_a/b_plait_sf"/>
</dbReference>
<dbReference type="InterPro" id="IPR035979">
    <property type="entry name" value="RBD_domain_sf"/>
</dbReference>
<dbReference type="STRING" id="105696.A0A1Y2LL57"/>
<dbReference type="FunFam" id="3.30.70.330:FF:000356">
    <property type="entry name" value="Translation initiation factor 4B"/>
    <property type="match status" value="1"/>
</dbReference>
<dbReference type="Pfam" id="PF00076">
    <property type="entry name" value="RRM_1"/>
    <property type="match status" value="1"/>
</dbReference>
<dbReference type="PANTHER" id="PTHR23236">
    <property type="entry name" value="EUKARYOTIC TRANSLATION INITIATION FACTOR 4B/4H"/>
    <property type="match status" value="1"/>
</dbReference>
<feature type="compositionally biased region" description="Low complexity" evidence="3">
    <location>
        <begin position="345"/>
        <end position="354"/>
    </location>
</feature>
<dbReference type="Proteomes" id="UP000193240">
    <property type="component" value="Unassembled WGS sequence"/>
</dbReference>
<dbReference type="OMA" id="WTTVPNK"/>
<keyword evidence="1 2" id="KW-0694">RNA-binding</keyword>
<sequence>MAPKNKKVEKMSLGDFLGDQSLGSWADEMEDAPMPRTGGFGGASYGGGSDRPSYGGSSAFGASRTDSFAERGFATREELPLPSKPPYTAHLGNLSFDATEGDVNDFFADCEVTNVRIVEDKLDRKPKGFGYVEFGSLDGLKKALALSGTQFQGRNVRVSVAEPPKDRPEARDISDWSRKGPLPDLPGQRPAAGRGYSSRGGFGDSGSDAGGERRRPAFESDGKPRDFGNWERRGPLSPSAEAPREGRRFDGPREPREGGFRERSSPAWGEGRPEGAPRREFQPVEGRPQVERQPTAADQDSQWRSKMRPDAASPGGTPDASTPSSPAPLASRPKLNLAKRTVSEAPAASTATPSDKPNPFGAARPIDTAAREREVEEKQKQAVQQKKEADEKAREEKKAKEAAAKEAAVAKPAEESQAEHVPKAVENPEAEAKDEGANGEIVDDKNVKPQEPVVAPKEGGSWRRKSSTPAAGAAAPASTTEKMDEDGWSTVTKAPKNARGNRRGGGPSRAIAS</sequence>
<evidence type="ECO:0000313" key="6">
    <source>
        <dbReference type="Proteomes" id="UP000193240"/>
    </source>
</evidence>
<feature type="compositionally biased region" description="Low complexity" evidence="3">
    <location>
        <begin position="467"/>
        <end position="480"/>
    </location>
</feature>
<reference evidence="5 6" key="1">
    <citation type="journal article" date="2017" name="Genome Announc.">
        <title>Genome sequence of the saprophytic ascomycete Epicoccum nigrum ICMP 19927 strain isolated from New Zealand.</title>
        <authorList>
            <person name="Fokin M."/>
            <person name="Fleetwood D."/>
            <person name="Weir B.S."/>
            <person name="Villas-Boas S.G."/>
        </authorList>
    </citation>
    <scope>NUCLEOTIDE SEQUENCE [LARGE SCALE GENOMIC DNA]</scope>
    <source>
        <strain evidence="5 6">ICMP 19927</strain>
    </source>
</reference>
<feature type="domain" description="RRM" evidence="4">
    <location>
        <begin position="87"/>
        <end position="163"/>
    </location>
</feature>
<dbReference type="PROSITE" id="PS50102">
    <property type="entry name" value="RRM"/>
    <property type="match status" value="1"/>
</dbReference>
<accession>A0A1Y2LL57</accession>
<protein>
    <recommendedName>
        <fullName evidence="4">RRM domain-containing protein</fullName>
    </recommendedName>
</protein>
<dbReference type="EMBL" id="KZ107856">
    <property type="protein sequence ID" value="OSS44621.1"/>
    <property type="molecule type" value="Genomic_DNA"/>
</dbReference>
<dbReference type="PANTHER" id="PTHR23236:SF11">
    <property type="entry name" value="EUKARYOTIC TRANSLATION INITIATION FACTOR 4H"/>
    <property type="match status" value="1"/>
</dbReference>
<feature type="compositionally biased region" description="Basic and acidic residues" evidence="3">
    <location>
        <begin position="163"/>
        <end position="178"/>
    </location>
</feature>
<feature type="compositionally biased region" description="Basic and acidic residues" evidence="3">
    <location>
        <begin position="430"/>
        <end position="448"/>
    </location>
</feature>
<dbReference type="GO" id="GO:0005730">
    <property type="term" value="C:nucleolus"/>
    <property type="evidence" value="ECO:0007669"/>
    <property type="project" value="TreeGrafter"/>
</dbReference>
<evidence type="ECO:0000256" key="1">
    <source>
        <dbReference type="ARBA" id="ARBA00022884"/>
    </source>
</evidence>
<feature type="compositionally biased region" description="Low complexity" evidence="3">
    <location>
        <begin position="313"/>
        <end position="331"/>
    </location>
</feature>
<evidence type="ECO:0000259" key="4">
    <source>
        <dbReference type="PROSITE" id="PS50102"/>
    </source>
</evidence>
<feature type="compositionally biased region" description="Basic and acidic residues" evidence="3">
    <location>
        <begin position="369"/>
        <end position="404"/>
    </location>
</feature>
<name>A0A1Y2LL57_EPING</name>
<feature type="compositionally biased region" description="Basic and acidic residues" evidence="3">
    <location>
        <begin position="271"/>
        <end position="282"/>
    </location>
</feature>
<evidence type="ECO:0000313" key="5">
    <source>
        <dbReference type="EMBL" id="OSS44621.1"/>
    </source>
</evidence>
<dbReference type="SMART" id="SM00360">
    <property type="entry name" value="RRM"/>
    <property type="match status" value="1"/>
</dbReference>
<dbReference type="InParanoid" id="A0A1Y2LL57"/>
<feature type="region of interest" description="Disordered" evidence="3">
    <location>
        <begin position="156"/>
        <end position="513"/>
    </location>
</feature>
<evidence type="ECO:0000256" key="3">
    <source>
        <dbReference type="SAM" id="MobiDB-lite"/>
    </source>
</evidence>
<dbReference type="AlphaFoldDB" id="A0A1Y2LL57"/>
<evidence type="ECO:0000256" key="2">
    <source>
        <dbReference type="PROSITE-ProRule" id="PRU00176"/>
    </source>
</evidence>
<dbReference type="SUPFAM" id="SSF54928">
    <property type="entry name" value="RNA-binding domain, RBD"/>
    <property type="match status" value="1"/>
</dbReference>
<feature type="region of interest" description="Disordered" evidence="3">
    <location>
        <begin position="22"/>
        <end position="61"/>
    </location>
</feature>